<organism evidence="1 2">
    <name type="scientific">Halovibrio salipaludis</name>
    <dbReference type="NCBI Taxonomy" id="2032626"/>
    <lineage>
        <taxon>Bacteria</taxon>
        <taxon>Pseudomonadati</taxon>
        <taxon>Pseudomonadota</taxon>
        <taxon>Gammaproteobacteria</taxon>
        <taxon>Oceanospirillales</taxon>
        <taxon>Halomonadaceae</taxon>
        <taxon>Halovibrio</taxon>
    </lineage>
</organism>
<proteinExistence type="predicted"/>
<name>A0A2A2FAF5_9GAMM</name>
<keyword evidence="2" id="KW-1185">Reference proteome</keyword>
<dbReference type="EMBL" id="NSKD01000001">
    <property type="protein sequence ID" value="PAU81667.1"/>
    <property type="molecule type" value="Genomic_DNA"/>
</dbReference>
<gene>
    <name evidence="1" type="ORF">CK501_00500</name>
</gene>
<accession>A0A2A2FAF5</accession>
<evidence type="ECO:0000313" key="1">
    <source>
        <dbReference type="EMBL" id="PAU81667.1"/>
    </source>
</evidence>
<sequence length="125" mass="13989">MDKETRSTLLSRPLLWLFLAPIPIAMTAGFAMADESSLISAYRAACERIETTVASDSYRNASGEEKREQLHNNLFKGIQRAEVVDAFRTITAAAPSERYAILKEGVEEETGHQWECPALKEVKEN</sequence>
<reference evidence="1 2" key="1">
    <citation type="submission" date="2017-08" db="EMBL/GenBank/DDBJ databases">
        <title>Halovibrio sewagensis sp. nov., isolated from wastewater of high salinity.</title>
        <authorList>
            <person name="Dong X."/>
            <person name="Zhang G."/>
        </authorList>
    </citation>
    <scope>NUCLEOTIDE SEQUENCE [LARGE SCALE GENOMIC DNA]</scope>
    <source>
        <strain evidence="1 2">YL5-2</strain>
    </source>
</reference>
<dbReference type="RefSeq" id="WP_095615772.1">
    <property type="nucleotide sequence ID" value="NZ_NSKD01000001.1"/>
</dbReference>
<evidence type="ECO:0000313" key="2">
    <source>
        <dbReference type="Proteomes" id="UP000218896"/>
    </source>
</evidence>
<comment type="caution">
    <text evidence="1">The sequence shown here is derived from an EMBL/GenBank/DDBJ whole genome shotgun (WGS) entry which is preliminary data.</text>
</comment>
<protein>
    <submittedName>
        <fullName evidence="1">Uncharacterized protein</fullName>
    </submittedName>
</protein>
<dbReference type="Proteomes" id="UP000218896">
    <property type="component" value="Unassembled WGS sequence"/>
</dbReference>
<dbReference type="AlphaFoldDB" id="A0A2A2FAF5"/>
<dbReference type="OrthoDB" id="7094636at2"/>